<accession>A0A0N4V4D2</accession>
<evidence type="ECO:0000313" key="3">
    <source>
        <dbReference type="WBParaSite" id="EVEC_0000497901-mRNA-1"/>
    </source>
</evidence>
<organism evidence="3">
    <name type="scientific">Enterobius vermicularis</name>
    <name type="common">Human pinworm</name>
    <dbReference type="NCBI Taxonomy" id="51028"/>
    <lineage>
        <taxon>Eukaryota</taxon>
        <taxon>Metazoa</taxon>
        <taxon>Ecdysozoa</taxon>
        <taxon>Nematoda</taxon>
        <taxon>Chromadorea</taxon>
        <taxon>Rhabditida</taxon>
        <taxon>Spirurina</taxon>
        <taxon>Oxyuridomorpha</taxon>
        <taxon>Oxyuroidea</taxon>
        <taxon>Oxyuridae</taxon>
        <taxon>Enterobius</taxon>
    </lineage>
</organism>
<name>A0A0N4V4D2_ENTVE</name>
<dbReference type="EMBL" id="UXUI01007922">
    <property type="protein sequence ID" value="VDD89912.1"/>
    <property type="molecule type" value="Genomic_DNA"/>
</dbReference>
<gene>
    <name evidence="1" type="ORF">EVEC_LOCUS4663</name>
</gene>
<dbReference type="Proteomes" id="UP000274131">
    <property type="component" value="Unassembled WGS sequence"/>
</dbReference>
<keyword evidence="2" id="KW-1185">Reference proteome</keyword>
<sequence length="69" mass="8034">MPVFLKSIDSKYHDTRSLSLYHRVVKRLNLSTRCGRVAQERTRRSMKQMIVGSNPAVVANIFIMRNKRA</sequence>
<protein>
    <submittedName>
        <fullName evidence="3">Transposase</fullName>
    </submittedName>
</protein>
<reference evidence="3" key="1">
    <citation type="submission" date="2017-02" db="UniProtKB">
        <authorList>
            <consortium name="WormBaseParasite"/>
        </authorList>
    </citation>
    <scope>IDENTIFICATION</scope>
</reference>
<proteinExistence type="predicted"/>
<evidence type="ECO:0000313" key="2">
    <source>
        <dbReference type="Proteomes" id="UP000274131"/>
    </source>
</evidence>
<evidence type="ECO:0000313" key="1">
    <source>
        <dbReference type="EMBL" id="VDD89912.1"/>
    </source>
</evidence>
<dbReference type="WBParaSite" id="EVEC_0000497901-mRNA-1">
    <property type="protein sequence ID" value="EVEC_0000497901-mRNA-1"/>
    <property type="gene ID" value="EVEC_0000497901"/>
</dbReference>
<dbReference type="AlphaFoldDB" id="A0A0N4V4D2"/>
<reference evidence="1 2" key="2">
    <citation type="submission" date="2018-10" db="EMBL/GenBank/DDBJ databases">
        <authorList>
            <consortium name="Pathogen Informatics"/>
        </authorList>
    </citation>
    <scope>NUCLEOTIDE SEQUENCE [LARGE SCALE GENOMIC DNA]</scope>
</reference>